<organism evidence="1 2">
    <name type="scientific">Pieris brassicae</name>
    <name type="common">White butterfly</name>
    <name type="synonym">Large white butterfly</name>
    <dbReference type="NCBI Taxonomy" id="7116"/>
    <lineage>
        <taxon>Eukaryota</taxon>
        <taxon>Metazoa</taxon>
        <taxon>Ecdysozoa</taxon>
        <taxon>Arthropoda</taxon>
        <taxon>Hexapoda</taxon>
        <taxon>Insecta</taxon>
        <taxon>Pterygota</taxon>
        <taxon>Neoptera</taxon>
        <taxon>Endopterygota</taxon>
        <taxon>Lepidoptera</taxon>
        <taxon>Glossata</taxon>
        <taxon>Ditrysia</taxon>
        <taxon>Papilionoidea</taxon>
        <taxon>Pieridae</taxon>
        <taxon>Pierinae</taxon>
        <taxon>Pieris</taxon>
    </lineage>
</organism>
<dbReference type="Proteomes" id="UP001152562">
    <property type="component" value="Unassembled WGS sequence"/>
</dbReference>
<dbReference type="EMBL" id="CALOZG010000004">
    <property type="protein sequence ID" value="CAH4016101.1"/>
    <property type="molecule type" value="Genomic_DNA"/>
</dbReference>
<proteinExistence type="predicted"/>
<sequence length="77" mass="8214">MLSGAGRARAGHGGLLLVTAVRRCGRPRRALHATARARSLPAPRHPPCARIRSHAAPQCSDLTQTSTFDAPLTCDYL</sequence>
<comment type="caution">
    <text evidence="1">The sequence shown here is derived from an EMBL/GenBank/DDBJ whole genome shotgun (WGS) entry which is preliminary data.</text>
</comment>
<gene>
    <name evidence="1" type="ORF">PIBRA_LOCUS3463</name>
</gene>
<accession>A0A9P0T3W4</accession>
<evidence type="ECO:0000313" key="2">
    <source>
        <dbReference type="Proteomes" id="UP001152562"/>
    </source>
</evidence>
<evidence type="ECO:0000313" key="1">
    <source>
        <dbReference type="EMBL" id="CAH4016101.1"/>
    </source>
</evidence>
<protein>
    <submittedName>
        <fullName evidence="1">Uncharacterized protein</fullName>
    </submittedName>
</protein>
<dbReference type="AlphaFoldDB" id="A0A9P0T3W4"/>
<reference evidence="1" key="1">
    <citation type="submission" date="2022-05" db="EMBL/GenBank/DDBJ databases">
        <authorList>
            <person name="Okamura Y."/>
        </authorList>
    </citation>
    <scope>NUCLEOTIDE SEQUENCE</scope>
</reference>
<keyword evidence="2" id="KW-1185">Reference proteome</keyword>
<name>A0A9P0T3W4_PIEBR</name>